<evidence type="ECO:0000313" key="3">
    <source>
        <dbReference type="Proteomes" id="UP000189703"/>
    </source>
</evidence>
<reference evidence="4" key="1">
    <citation type="submission" date="2025-08" db="UniProtKB">
        <authorList>
            <consortium name="RefSeq"/>
        </authorList>
    </citation>
    <scope>IDENTIFICATION</scope>
</reference>
<dbReference type="SUPFAM" id="SSF47699">
    <property type="entry name" value="Bifunctional inhibitor/lipid-transfer protein/seed storage 2S albumin"/>
    <property type="match status" value="1"/>
</dbReference>
<feature type="chain" id="PRO_5010552481" evidence="1">
    <location>
        <begin position="28"/>
        <end position="107"/>
    </location>
</feature>
<gene>
    <name evidence="4" type="primary">LOC104597758</name>
</gene>
<proteinExistence type="predicted"/>
<keyword evidence="3" id="KW-1185">Reference proteome</keyword>
<dbReference type="Gene3D" id="1.10.110.10">
    <property type="entry name" value="Plant lipid-transfer and hydrophobic proteins"/>
    <property type="match status" value="1"/>
</dbReference>
<dbReference type="Proteomes" id="UP000189703">
    <property type="component" value="Unplaced"/>
</dbReference>
<dbReference type="GO" id="GO:0005504">
    <property type="term" value="F:fatty acid binding"/>
    <property type="evidence" value="ECO:0007669"/>
    <property type="project" value="InterPro"/>
</dbReference>
<dbReference type="PANTHER" id="PTHR33122:SF33">
    <property type="entry name" value="BIFUNCTIONAL INHIBITOR_LIPID-TRANSFER PROTEIN_SEED STORAGE 2S ALBUMIN SUPERFAMILY PROTEIN"/>
    <property type="match status" value="1"/>
</dbReference>
<dbReference type="GeneID" id="104597758"/>
<dbReference type="InParanoid" id="A0A1U8A7B2"/>
<dbReference type="OMA" id="MLGQPCL"/>
<dbReference type="InterPro" id="IPR016140">
    <property type="entry name" value="Bifunc_inhib/LTP/seed_store"/>
</dbReference>
<keyword evidence="1" id="KW-0732">Signal</keyword>
<dbReference type="GO" id="GO:0009627">
    <property type="term" value="P:systemic acquired resistance"/>
    <property type="evidence" value="ECO:0007669"/>
    <property type="project" value="InterPro"/>
</dbReference>
<evidence type="ECO:0000256" key="1">
    <source>
        <dbReference type="SAM" id="SignalP"/>
    </source>
</evidence>
<sequence length="107" mass="11261">MKVGSTKVVTFLVFMVAMASMVEHGMGQGCSSTFFAALVQLIPCRPAVTSFSPLPPTEGCCNAVRMLGQPCLCMLVSGPPIAGVDRNVAMQLPAKCAFNFEPCQVGM</sequence>
<dbReference type="OrthoDB" id="1911693at2759"/>
<dbReference type="RefSeq" id="XP_010257785.1">
    <property type="nucleotide sequence ID" value="XM_010259483.2"/>
</dbReference>
<dbReference type="Pfam" id="PF14368">
    <property type="entry name" value="LTP_2"/>
    <property type="match status" value="1"/>
</dbReference>
<evidence type="ECO:0000313" key="4">
    <source>
        <dbReference type="RefSeq" id="XP_010257785.1"/>
    </source>
</evidence>
<name>A0A1U8A7B2_NELNU</name>
<evidence type="ECO:0000259" key="2">
    <source>
        <dbReference type="Pfam" id="PF14368"/>
    </source>
</evidence>
<feature type="domain" description="Bifunctional inhibitor/plant lipid transfer protein/seed storage helical" evidence="2">
    <location>
        <begin position="14"/>
        <end position="101"/>
    </location>
</feature>
<dbReference type="AlphaFoldDB" id="A0A1U8A7B2"/>
<dbReference type="KEGG" id="nnu:104597758"/>
<protein>
    <submittedName>
        <fullName evidence="4">Protein LIM3</fullName>
    </submittedName>
</protein>
<dbReference type="STRING" id="4432.A0A1U8A7B2"/>
<dbReference type="eggNOG" id="ENOG502S5C6">
    <property type="taxonomic scope" value="Eukaryota"/>
</dbReference>
<dbReference type="InterPro" id="IPR039265">
    <property type="entry name" value="DIR1-like"/>
</dbReference>
<dbReference type="PANTHER" id="PTHR33122">
    <property type="entry name" value="LIPID BINDING PROTEIN-RELATED"/>
    <property type="match status" value="1"/>
</dbReference>
<dbReference type="InterPro" id="IPR036312">
    <property type="entry name" value="Bifun_inhib/LTP/seed_sf"/>
</dbReference>
<feature type="signal peptide" evidence="1">
    <location>
        <begin position="1"/>
        <end position="27"/>
    </location>
</feature>
<accession>A0A1U8A7B2</accession>
<organism evidence="3 4">
    <name type="scientific">Nelumbo nucifera</name>
    <name type="common">Sacred lotus</name>
    <dbReference type="NCBI Taxonomy" id="4432"/>
    <lineage>
        <taxon>Eukaryota</taxon>
        <taxon>Viridiplantae</taxon>
        <taxon>Streptophyta</taxon>
        <taxon>Embryophyta</taxon>
        <taxon>Tracheophyta</taxon>
        <taxon>Spermatophyta</taxon>
        <taxon>Magnoliopsida</taxon>
        <taxon>Proteales</taxon>
        <taxon>Nelumbonaceae</taxon>
        <taxon>Nelumbo</taxon>
    </lineage>
</organism>